<evidence type="ECO:0000256" key="1">
    <source>
        <dbReference type="ARBA" id="ARBA00022714"/>
    </source>
</evidence>
<organism evidence="8 9">
    <name type="scientific">Sphingobacterium deserti</name>
    <dbReference type="NCBI Taxonomy" id="1229276"/>
    <lineage>
        <taxon>Bacteria</taxon>
        <taxon>Pseudomonadati</taxon>
        <taxon>Bacteroidota</taxon>
        <taxon>Sphingobacteriia</taxon>
        <taxon>Sphingobacteriales</taxon>
        <taxon>Sphingobacteriaceae</taxon>
        <taxon>Sphingobacterium</taxon>
    </lineage>
</organism>
<keyword evidence="4" id="KW-0411">Iron-sulfur</keyword>
<dbReference type="Pfam" id="PF00355">
    <property type="entry name" value="Rieske"/>
    <property type="match status" value="1"/>
</dbReference>
<feature type="domain" description="Rieske" evidence="7">
    <location>
        <begin position="22"/>
        <end position="115"/>
    </location>
</feature>
<dbReference type="eggNOG" id="COG2146">
    <property type="taxonomic scope" value="Bacteria"/>
</dbReference>
<dbReference type="EMBL" id="JJMU01000023">
    <property type="protein sequence ID" value="KGE14773.1"/>
    <property type="molecule type" value="Genomic_DNA"/>
</dbReference>
<dbReference type="AlphaFoldDB" id="A0A0B8T4J2"/>
<dbReference type="PANTHER" id="PTHR21496">
    <property type="entry name" value="FERREDOXIN-RELATED"/>
    <property type="match status" value="1"/>
</dbReference>
<dbReference type="Gene3D" id="2.102.10.10">
    <property type="entry name" value="Rieske [2Fe-2S] iron-sulphur domain"/>
    <property type="match status" value="1"/>
</dbReference>
<evidence type="ECO:0000313" key="9">
    <source>
        <dbReference type="Proteomes" id="UP000031802"/>
    </source>
</evidence>
<evidence type="ECO:0000256" key="6">
    <source>
        <dbReference type="ARBA" id="ARBA00038001"/>
    </source>
</evidence>
<reference evidence="9" key="1">
    <citation type="submission" date="2014-04" db="EMBL/GenBank/DDBJ databases">
        <title>Whole-Genome optical mapping and complete genome sequence of Sphingobacterium deserti sp. nov., a new spaces isolated from desert in the west of China.</title>
        <authorList>
            <person name="Teng C."/>
            <person name="Zhou Z."/>
            <person name="Li X."/>
            <person name="Chen M."/>
            <person name="Lin M."/>
            <person name="Wang L."/>
            <person name="Su S."/>
            <person name="Zhang C."/>
            <person name="Zhang W."/>
        </authorList>
    </citation>
    <scope>NUCLEOTIDE SEQUENCE [LARGE SCALE GENOMIC DNA]</scope>
    <source>
        <strain evidence="9">ACCC05744</strain>
    </source>
</reference>
<dbReference type="PANTHER" id="PTHR21496:SF0">
    <property type="entry name" value="RIESKE DOMAIN-CONTAINING PROTEIN"/>
    <property type="match status" value="1"/>
</dbReference>
<comment type="caution">
    <text evidence="8">The sequence shown here is derived from an EMBL/GenBank/DDBJ whole genome shotgun (WGS) entry which is preliminary data.</text>
</comment>
<dbReference type="PROSITE" id="PS51296">
    <property type="entry name" value="RIESKE"/>
    <property type="match status" value="1"/>
</dbReference>
<keyword evidence="3" id="KW-0408">Iron</keyword>
<gene>
    <name evidence="8" type="ORF">DI53_1447</name>
</gene>
<evidence type="ECO:0000256" key="5">
    <source>
        <dbReference type="ARBA" id="ARBA00034078"/>
    </source>
</evidence>
<evidence type="ECO:0000256" key="3">
    <source>
        <dbReference type="ARBA" id="ARBA00023004"/>
    </source>
</evidence>
<dbReference type="STRING" id="1229276.DI53_1447"/>
<dbReference type="InterPro" id="IPR036922">
    <property type="entry name" value="Rieske_2Fe-2S_sf"/>
</dbReference>
<dbReference type="InterPro" id="IPR017941">
    <property type="entry name" value="Rieske_2Fe-2S"/>
</dbReference>
<dbReference type="Proteomes" id="UP000031802">
    <property type="component" value="Unassembled WGS sequence"/>
</dbReference>
<reference evidence="8 9" key="2">
    <citation type="journal article" date="2015" name="PLoS ONE">
        <title>Whole-Genome Optical Mapping and Finished Genome Sequence of Sphingobacterium deserti sp. nov., a New Species Isolated from the Western Desert of China.</title>
        <authorList>
            <person name="Teng C."/>
            <person name="Zhou Z."/>
            <person name="Molnar I."/>
            <person name="Li X."/>
            <person name="Tang R."/>
            <person name="Chen M."/>
            <person name="Wang L."/>
            <person name="Su S."/>
            <person name="Zhang W."/>
            <person name="Lin M."/>
        </authorList>
    </citation>
    <scope>NUCLEOTIDE SEQUENCE [LARGE SCALE GENOMIC DNA]</scope>
    <source>
        <strain evidence="9">ACCC05744</strain>
    </source>
</reference>
<keyword evidence="9" id="KW-1185">Reference proteome</keyword>
<sequence>MSEAPFTFGASFLSLKMDRLEWHVIVPPKKEGEILKIKVGSKTLCLLLSQGQIYATAARCPHAGADLSQGWCEEQKLVCPYHRHRFDFKSGKGDVGQNNFVQVYPTKQEQGSWYVGIKKNWWSTLF</sequence>
<comment type="cofactor">
    <cofactor evidence="5">
        <name>[2Fe-2S] cluster</name>
        <dbReference type="ChEBI" id="CHEBI:190135"/>
    </cofactor>
</comment>
<keyword evidence="1" id="KW-0001">2Fe-2S</keyword>
<proteinExistence type="inferred from homology"/>
<dbReference type="SUPFAM" id="SSF50022">
    <property type="entry name" value="ISP domain"/>
    <property type="match status" value="1"/>
</dbReference>
<dbReference type="GO" id="GO:0051537">
    <property type="term" value="F:2 iron, 2 sulfur cluster binding"/>
    <property type="evidence" value="ECO:0007669"/>
    <property type="project" value="UniProtKB-KW"/>
</dbReference>
<name>A0A0B8T4J2_9SPHI</name>
<comment type="similarity">
    <text evidence="6">Belongs to the bacterial ring-hydroxylating dioxygenase ferredoxin component family.</text>
</comment>
<evidence type="ECO:0000256" key="2">
    <source>
        <dbReference type="ARBA" id="ARBA00022723"/>
    </source>
</evidence>
<evidence type="ECO:0000259" key="7">
    <source>
        <dbReference type="PROSITE" id="PS51296"/>
    </source>
</evidence>
<protein>
    <submittedName>
        <fullName evidence="8">Rieske (2Fe-2S) iron-sulfur domain</fullName>
    </submittedName>
</protein>
<evidence type="ECO:0000313" key="8">
    <source>
        <dbReference type="EMBL" id="KGE14773.1"/>
    </source>
</evidence>
<evidence type="ECO:0000256" key="4">
    <source>
        <dbReference type="ARBA" id="ARBA00023014"/>
    </source>
</evidence>
<accession>A0A0B8T4J2</accession>
<dbReference type="GO" id="GO:0046872">
    <property type="term" value="F:metal ion binding"/>
    <property type="evidence" value="ECO:0007669"/>
    <property type="project" value="UniProtKB-KW"/>
</dbReference>
<keyword evidence="2" id="KW-0479">Metal-binding</keyword>
<dbReference type="PATRIC" id="fig|1229276.3.peg.1497"/>